<organism evidence="7 8">
    <name type="scientific">Schleiferilactobacillus shenzhenensis LY-73</name>
    <dbReference type="NCBI Taxonomy" id="1231336"/>
    <lineage>
        <taxon>Bacteria</taxon>
        <taxon>Bacillati</taxon>
        <taxon>Bacillota</taxon>
        <taxon>Bacilli</taxon>
        <taxon>Lactobacillales</taxon>
        <taxon>Lactobacillaceae</taxon>
        <taxon>Schleiferilactobacillus</taxon>
    </lineage>
</organism>
<keyword evidence="2 5" id="KW-0812">Transmembrane</keyword>
<dbReference type="InterPro" id="IPR036640">
    <property type="entry name" value="ABC1_TM_sf"/>
</dbReference>
<sequence length="210" mass="23993">MSAYFLKTKGINAVITLTIITESVLRMIAAVQGSYVLNSLIKFKIKQFIYFTALEIAAWLGFMICLFIEHYLQGKAIQKMDLLLRLDIMTVLSRKGYAEFHNQSANTYASWLTNDVTMIEERGFKKVYSVISFITNPIVSVIVLFQYHWSIVALTIGASLLTTFLPQVMHRRMEQANVATTRQNEEFLSKVGDALEGFDTLFAFHKTQPR</sequence>
<dbReference type="GO" id="GO:0005524">
    <property type="term" value="F:ATP binding"/>
    <property type="evidence" value="ECO:0007669"/>
    <property type="project" value="InterPro"/>
</dbReference>
<dbReference type="Proteomes" id="UP000030647">
    <property type="component" value="Unassembled WGS sequence"/>
</dbReference>
<dbReference type="Gene3D" id="1.20.1560.10">
    <property type="entry name" value="ABC transporter type 1, transmembrane domain"/>
    <property type="match status" value="1"/>
</dbReference>
<gene>
    <name evidence="7" type="ORF">L248_2476</name>
</gene>
<feature type="transmembrane region" description="Helical" evidence="5">
    <location>
        <begin position="48"/>
        <end position="72"/>
    </location>
</feature>
<dbReference type="HOGENOM" id="CLU_1227056_0_0_9"/>
<dbReference type="SUPFAM" id="SSF90123">
    <property type="entry name" value="ABC transporter transmembrane region"/>
    <property type="match status" value="1"/>
</dbReference>
<evidence type="ECO:0000313" key="8">
    <source>
        <dbReference type="Proteomes" id="UP000030647"/>
    </source>
</evidence>
<protein>
    <recommendedName>
        <fullName evidence="6">ABC transmembrane type-1 domain-containing protein</fullName>
    </recommendedName>
</protein>
<dbReference type="InterPro" id="IPR011527">
    <property type="entry name" value="ABC1_TM_dom"/>
</dbReference>
<keyword evidence="3 5" id="KW-1133">Transmembrane helix</keyword>
<feature type="transmembrane region" description="Helical" evidence="5">
    <location>
        <begin position="127"/>
        <end position="145"/>
    </location>
</feature>
<proteinExistence type="predicted"/>
<dbReference type="PROSITE" id="PS50929">
    <property type="entry name" value="ABC_TM1F"/>
    <property type="match status" value="1"/>
</dbReference>
<accession>U4THM4</accession>
<dbReference type="AlphaFoldDB" id="U4THM4"/>
<dbReference type="GO" id="GO:0005886">
    <property type="term" value="C:plasma membrane"/>
    <property type="evidence" value="ECO:0007669"/>
    <property type="project" value="UniProtKB-SubCell"/>
</dbReference>
<keyword evidence="8" id="KW-1185">Reference proteome</keyword>
<evidence type="ECO:0000256" key="1">
    <source>
        <dbReference type="ARBA" id="ARBA00004651"/>
    </source>
</evidence>
<comment type="subcellular location">
    <subcellularLocation>
        <location evidence="1">Cell membrane</location>
        <topology evidence="1">Multi-pass membrane protein</topology>
    </subcellularLocation>
</comment>
<evidence type="ECO:0000256" key="5">
    <source>
        <dbReference type="SAM" id="Phobius"/>
    </source>
</evidence>
<evidence type="ECO:0000259" key="6">
    <source>
        <dbReference type="PROSITE" id="PS50929"/>
    </source>
</evidence>
<dbReference type="GO" id="GO:0140359">
    <property type="term" value="F:ABC-type transporter activity"/>
    <property type="evidence" value="ECO:0007669"/>
    <property type="project" value="InterPro"/>
</dbReference>
<dbReference type="eggNOG" id="COG1132">
    <property type="taxonomic scope" value="Bacteria"/>
</dbReference>
<dbReference type="EMBL" id="KI271624">
    <property type="protein sequence ID" value="ERL63659.1"/>
    <property type="molecule type" value="Genomic_DNA"/>
</dbReference>
<evidence type="ECO:0000313" key="7">
    <source>
        <dbReference type="EMBL" id="ERL63659.1"/>
    </source>
</evidence>
<evidence type="ECO:0000256" key="2">
    <source>
        <dbReference type="ARBA" id="ARBA00022692"/>
    </source>
</evidence>
<feature type="domain" description="ABC transmembrane type-1" evidence="6">
    <location>
        <begin position="13"/>
        <end position="210"/>
    </location>
</feature>
<evidence type="ECO:0000256" key="3">
    <source>
        <dbReference type="ARBA" id="ARBA00022989"/>
    </source>
</evidence>
<feature type="transmembrane region" description="Helical" evidence="5">
    <location>
        <begin position="12"/>
        <end position="36"/>
    </location>
</feature>
<name>U4THM4_9LACO</name>
<dbReference type="OrthoDB" id="95687at2"/>
<dbReference type="Pfam" id="PF00664">
    <property type="entry name" value="ABC_membrane"/>
    <property type="match status" value="1"/>
</dbReference>
<keyword evidence="4 5" id="KW-0472">Membrane</keyword>
<feature type="transmembrane region" description="Helical" evidence="5">
    <location>
        <begin position="151"/>
        <end position="169"/>
    </location>
</feature>
<evidence type="ECO:0000256" key="4">
    <source>
        <dbReference type="ARBA" id="ARBA00023136"/>
    </source>
</evidence>
<dbReference type="STRING" id="1231336.L248_2476"/>
<dbReference type="RefSeq" id="WP_022531057.1">
    <property type="nucleotide sequence ID" value="NZ_KI271624.1"/>
</dbReference>
<reference evidence="8" key="1">
    <citation type="journal article" date="2013" name="Genome Announc.">
        <title>Whole-Genome Sequencing of Lactobacillus shenzhenensis Strain LY-73T.</title>
        <authorList>
            <person name="Lin Z."/>
            <person name="Liu Z."/>
            <person name="Yang R."/>
            <person name="Zou Y."/>
            <person name="Wan D."/>
            <person name="Chen J."/>
            <person name="Guo M."/>
            <person name="Zhao J."/>
            <person name="Fang C."/>
            <person name="Yang R."/>
            <person name="Liu F."/>
        </authorList>
    </citation>
    <scope>NUCLEOTIDE SEQUENCE [LARGE SCALE GENOMIC DNA]</scope>
    <source>
        <strain evidence="8">LY-73</strain>
    </source>
</reference>